<dbReference type="SUPFAM" id="SSF54427">
    <property type="entry name" value="NTF2-like"/>
    <property type="match status" value="1"/>
</dbReference>
<gene>
    <name evidence="2" type="ORF">FJM65_08660</name>
</gene>
<keyword evidence="3" id="KW-1185">Reference proteome</keyword>
<dbReference type="AlphaFoldDB" id="A0A501W2S8"/>
<organism evidence="2 3">
    <name type="scientific">Pontibacter mangrovi</name>
    <dbReference type="NCBI Taxonomy" id="2589816"/>
    <lineage>
        <taxon>Bacteria</taxon>
        <taxon>Pseudomonadati</taxon>
        <taxon>Bacteroidota</taxon>
        <taxon>Cytophagia</taxon>
        <taxon>Cytophagales</taxon>
        <taxon>Hymenobacteraceae</taxon>
        <taxon>Pontibacter</taxon>
    </lineage>
</organism>
<reference evidence="2 3" key="1">
    <citation type="submission" date="2019-06" db="EMBL/GenBank/DDBJ databases">
        <title>A novel bacterium of genus Pontibacter, isolated from marine sediment.</title>
        <authorList>
            <person name="Huang H."/>
            <person name="Mo K."/>
            <person name="Hu Y."/>
        </authorList>
    </citation>
    <scope>NUCLEOTIDE SEQUENCE [LARGE SCALE GENOMIC DNA]</scope>
    <source>
        <strain evidence="2 3">HB172049</strain>
    </source>
</reference>
<evidence type="ECO:0000313" key="2">
    <source>
        <dbReference type="EMBL" id="TPE44223.1"/>
    </source>
</evidence>
<dbReference type="Gene3D" id="3.10.450.50">
    <property type="match status" value="1"/>
</dbReference>
<sequence length="141" mass="16049">METKVNLREEIRNAYNKLEGAFTKGNVTGVDSIYVENAELLAPGHDVAKGKSAILKYWQGIVDMGIRKVELNTDKVEDHNDLAVETGTYRMYAQANQQIDQGKYIVLWKHTDGKMLVERGIWNSSNPESLQFLTSRIPQHR</sequence>
<dbReference type="Proteomes" id="UP000316727">
    <property type="component" value="Unassembled WGS sequence"/>
</dbReference>
<dbReference type="RefSeq" id="WP_140621116.1">
    <property type="nucleotide sequence ID" value="NZ_VFRQ01000004.1"/>
</dbReference>
<evidence type="ECO:0000313" key="3">
    <source>
        <dbReference type="Proteomes" id="UP000316727"/>
    </source>
</evidence>
<dbReference type="InterPro" id="IPR027843">
    <property type="entry name" value="DUF4440"/>
</dbReference>
<feature type="domain" description="DUF4440" evidence="1">
    <location>
        <begin position="11"/>
        <end position="114"/>
    </location>
</feature>
<proteinExistence type="predicted"/>
<dbReference type="InterPro" id="IPR032710">
    <property type="entry name" value="NTF2-like_dom_sf"/>
</dbReference>
<evidence type="ECO:0000259" key="1">
    <source>
        <dbReference type="Pfam" id="PF14534"/>
    </source>
</evidence>
<comment type="caution">
    <text evidence="2">The sequence shown here is derived from an EMBL/GenBank/DDBJ whole genome shotgun (WGS) entry which is preliminary data.</text>
</comment>
<name>A0A501W2S8_9BACT</name>
<dbReference type="OrthoDB" id="9814425at2"/>
<dbReference type="EMBL" id="VFRQ01000004">
    <property type="protein sequence ID" value="TPE44223.1"/>
    <property type="molecule type" value="Genomic_DNA"/>
</dbReference>
<dbReference type="Pfam" id="PF14534">
    <property type="entry name" value="DUF4440"/>
    <property type="match status" value="1"/>
</dbReference>
<protein>
    <submittedName>
        <fullName evidence="2">DUF4440 domain-containing protein</fullName>
    </submittedName>
</protein>
<accession>A0A501W2S8</accession>